<protein>
    <recommendedName>
        <fullName evidence="3">Peptidase S9 prolyl oligopeptidase catalytic domain-containing protein</fullName>
    </recommendedName>
</protein>
<organism evidence="1 2">
    <name type="scientific">[Clostridium] clostridioforme CAG:132</name>
    <dbReference type="NCBI Taxonomy" id="1263065"/>
    <lineage>
        <taxon>Bacteria</taxon>
        <taxon>Bacillati</taxon>
        <taxon>Bacillota</taxon>
        <taxon>Clostridia</taxon>
        <taxon>Lachnospirales</taxon>
        <taxon>Lachnospiraceae</taxon>
        <taxon>Enterocloster</taxon>
    </lineage>
</organism>
<evidence type="ECO:0000313" key="2">
    <source>
        <dbReference type="Proteomes" id="UP000018009"/>
    </source>
</evidence>
<dbReference type="EMBL" id="CBDY010000375">
    <property type="protein sequence ID" value="CDB64164.1"/>
    <property type="molecule type" value="Genomic_DNA"/>
</dbReference>
<proteinExistence type="predicted"/>
<evidence type="ECO:0000313" key="1">
    <source>
        <dbReference type="EMBL" id="CDB64164.1"/>
    </source>
</evidence>
<sequence length="147" mass="16628">MGGAIVSNIIPQLQPRGAVMWAPGNVVYYDISSRVHAVPGHYEEFYDIGGLMMSSEFLSQVRKTDIVRQAEGYGKEVLIIHGELDEKVPVYAVGPYLDLYGEKARLEIIKGANHQFTSVEWKNRVYELSIDYIKEKVGSTEKYLLED</sequence>
<reference evidence="1" key="1">
    <citation type="submission" date="2012-11" db="EMBL/GenBank/DDBJ databases">
        <title>Dependencies among metagenomic species, viruses, plasmids and units of genetic variation.</title>
        <authorList>
            <person name="Nielsen H.B."/>
            <person name="Almeida M."/>
            <person name="Juncker A.S."/>
            <person name="Rasmussen S."/>
            <person name="Li J."/>
            <person name="Sunagawa S."/>
            <person name="Plichta D."/>
            <person name="Gautier L."/>
            <person name="Le Chatelier E."/>
            <person name="Peletier E."/>
            <person name="Bonde I."/>
            <person name="Nielsen T."/>
            <person name="Manichanh C."/>
            <person name="Arumugam M."/>
            <person name="Batto J."/>
            <person name="Santos M.B.Q.D."/>
            <person name="Blom N."/>
            <person name="Borruel N."/>
            <person name="Burgdorf K.S."/>
            <person name="Boumezbeur F."/>
            <person name="Casellas F."/>
            <person name="Dore J."/>
            <person name="Guarner F."/>
            <person name="Hansen T."/>
            <person name="Hildebrand F."/>
            <person name="Kaas R.S."/>
            <person name="Kennedy S."/>
            <person name="Kristiansen K."/>
            <person name="Kultima J.R."/>
            <person name="Leonard P."/>
            <person name="Levenez F."/>
            <person name="Lund O."/>
            <person name="Moumen B."/>
            <person name="Le Paslier D."/>
            <person name="Pons N."/>
            <person name="Pedersen O."/>
            <person name="Prifti E."/>
            <person name="Qin J."/>
            <person name="Raes J."/>
            <person name="Tap J."/>
            <person name="Tims S."/>
            <person name="Ussery D.W."/>
            <person name="Yamada T."/>
            <person name="MetaHit consortium"/>
            <person name="Renault P."/>
            <person name="Sicheritz-Ponten T."/>
            <person name="Bork P."/>
            <person name="Wang J."/>
            <person name="Brunak S."/>
            <person name="Ehrlich S.D."/>
        </authorList>
    </citation>
    <scope>NUCLEOTIDE SEQUENCE [LARGE SCALE GENOMIC DNA]</scope>
</reference>
<dbReference type="SUPFAM" id="SSF53474">
    <property type="entry name" value="alpha/beta-Hydrolases"/>
    <property type="match status" value="1"/>
</dbReference>
<evidence type="ECO:0008006" key="3">
    <source>
        <dbReference type="Google" id="ProtNLM"/>
    </source>
</evidence>
<dbReference type="Proteomes" id="UP000018009">
    <property type="component" value="Unassembled WGS sequence"/>
</dbReference>
<name>R6JZ72_9FIRM</name>
<accession>R6JZ72</accession>
<dbReference type="InterPro" id="IPR029058">
    <property type="entry name" value="AB_hydrolase_fold"/>
</dbReference>
<dbReference type="AlphaFoldDB" id="R6JZ72"/>
<dbReference type="Gene3D" id="3.40.50.1820">
    <property type="entry name" value="alpha/beta hydrolase"/>
    <property type="match status" value="1"/>
</dbReference>
<gene>
    <name evidence="1" type="ORF">BN486_03977</name>
</gene>
<comment type="caution">
    <text evidence="1">The sequence shown here is derived from an EMBL/GenBank/DDBJ whole genome shotgun (WGS) entry which is preliminary data.</text>
</comment>